<feature type="region of interest" description="Disordered" evidence="2">
    <location>
        <begin position="1265"/>
        <end position="1313"/>
    </location>
</feature>
<feature type="region of interest" description="Disordered" evidence="2">
    <location>
        <begin position="1"/>
        <end position="134"/>
    </location>
</feature>
<proteinExistence type="predicted"/>
<reference evidence="3" key="1">
    <citation type="submission" date="2021-04" db="EMBL/GenBank/DDBJ databases">
        <authorList>
            <consortium name="Wellcome Sanger Institute Data Sharing"/>
        </authorList>
    </citation>
    <scope>NUCLEOTIDE SEQUENCE [LARGE SCALE GENOMIC DNA]</scope>
</reference>
<feature type="coiled-coil region" evidence="1">
    <location>
        <begin position="652"/>
        <end position="679"/>
    </location>
</feature>
<feature type="coiled-coil region" evidence="1">
    <location>
        <begin position="793"/>
        <end position="841"/>
    </location>
</feature>
<feature type="coiled-coil region" evidence="1">
    <location>
        <begin position="253"/>
        <end position="294"/>
    </location>
</feature>
<reference evidence="3" key="2">
    <citation type="submission" date="2025-08" db="UniProtKB">
        <authorList>
            <consortium name="Ensembl"/>
        </authorList>
    </citation>
    <scope>IDENTIFICATION</scope>
</reference>
<feature type="region of interest" description="Disordered" evidence="2">
    <location>
        <begin position="414"/>
        <end position="444"/>
    </location>
</feature>
<dbReference type="STRING" id="64144.ENSATEP00000015240"/>
<organism evidence="3 4">
    <name type="scientific">Anabas testudineus</name>
    <name type="common">Climbing perch</name>
    <name type="synonym">Anthias testudineus</name>
    <dbReference type="NCBI Taxonomy" id="64144"/>
    <lineage>
        <taxon>Eukaryota</taxon>
        <taxon>Metazoa</taxon>
        <taxon>Chordata</taxon>
        <taxon>Craniata</taxon>
        <taxon>Vertebrata</taxon>
        <taxon>Euteleostomi</taxon>
        <taxon>Actinopterygii</taxon>
        <taxon>Neopterygii</taxon>
        <taxon>Teleostei</taxon>
        <taxon>Neoteleostei</taxon>
        <taxon>Acanthomorphata</taxon>
        <taxon>Anabantaria</taxon>
        <taxon>Anabantiformes</taxon>
        <taxon>Anabantoidei</taxon>
        <taxon>Anabantidae</taxon>
        <taxon>Anabas</taxon>
    </lineage>
</organism>
<feature type="compositionally biased region" description="Basic and acidic residues" evidence="2">
    <location>
        <begin position="567"/>
        <end position="597"/>
    </location>
</feature>
<dbReference type="PANTHER" id="PTHR37476">
    <property type="entry name" value="COILED-COIL DOMAIN-CONTAINING PROTEIN 171"/>
    <property type="match status" value="1"/>
</dbReference>
<dbReference type="OrthoDB" id="287623at2759"/>
<feature type="compositionally biased region" description="Acidic residues" evidence="2">
    <location>
        <begin position="80"/>
        <end position="89"/>
    </location>
</feature>
<feature type="compositionally biased region" description="Pro residues" evidence="2">
    <location>
        <begin position="1285"/>
        <end position="1294"/>
    </location>
</feature>
<evidence type="ECO:0008006" key="5">
    <source>
        <dbReference type="Google" id="ProtNLM"/>
    </source>
</evidence>
<dbReference type="InParanoid" id="A0A3Q1I4U9"/>
<keyword evidence="4" id="KW-1185">Reference proteome</keyword>
<evidence type="ECO:0000256" key="2">
    <source>
        <dbReference type="SAM" id="MobiDB-lite"/>
    </source>
</evidence>
<dbReference type="GeneTree" id="ENSGT00940000167699"/>
<dbReference type="PANTHER" id="PTHR37476:SF1">
    <property type="entry name" value="COILED-COIL DOMAIN-CONTAINING PROTEIN 171"/>
    <property type="match status" value="1"/>
</dbReference>
<evidence type="ECO:0000313" key="3">
    <source>
        <dbReference type="Ensembl" id="ENSATEP00000015240.2"/>
    </source>
</evidence>
<feature type="compositionally biased region" description="Basic and acidic residues" evidence="2">
    <location>
        <begin position="414"/>
        <end position="431"/>
    </location>
</feature>
<dbReference type="Ensembl" id="ENSATET00000015481.3">
    <property type="protein sequence ID" value="ENSATEP00000015240.2"/>
    <property type="gene ID" value="ENSATEG00000010623.3"/>
</dbReference>
<keyword evidence="1" id="KW-0175">Coiled coil</keyword>
<gene>
    <name evidence="3" type="primary">CCDC171</name>
</gene>
<feature type="region of interest" description="Disordered" evidence="2">
    <location>
        <begin position="564"/>
        <end position="597"/>
    </location>
</feature>
<feature type="compositionally biased region" description="Basic and acidic residues" evidence="2">
    <location>
        <begin position="64"/>
        <end position="79"/>
    </location>
</feature>
<evidence type="ECO:0000313" key="4">
    <source>
        <dbReference type="Proteomes" id="UP000265040"/>
    </source>
</evidence>
<feature type="compositionally biased region" description="Basic residues" evidence="2">
    <location>
        <begin position="1299"/>
        <end position="1313"/>
    </location>
</feature>
<feature type="compositionally biased region" description="Basic and acidic residues" evidence="2">
    <location>
        <begin position="45"/>
        <end position="54"/>
    </location>
</feature>
<evidence type="ECO:0000256" key="1">
    <source>
        <dbReference type="SAM" id="Coils"/>
    </source>
</evidence>
<protein>
    <recommendedName>
        <fullName evidence="5">Coiled-coil domain containing 171</fullName>
    </recommendedName>
</protein>
<feature type="coiled-coil region" evidence="1">
    <location>
        <begin position="162"/>
        <end position="227"/>
    </location>
</feature>
<feature type="compositionally biased region" description="Polar residues" evidence="2">
    <location>
        <begin position="1275"/>
        <end position="1284"/>
    </location>
</feature>
<accession>A0A3Q1I4U9</accession>
<name>A0A3Q1I4U9_ANATE</name>
<feature type="coiled-coil region" evidence="1">
    <location>
        <begin position="1046"/>
        <end position="1146"/>
    </location>
</feature>
<reference evidence="3" key="3">
    <citation type="submission" date="2025-09" db="UniProtKB">
        <authorList>
            <consortium name="Ensembl"/>
        </authorList>
    </citation>
    <scope>IDENTIFICATION</scope>
</reference>
<feature type="compositionally biased region" description="Basic and acidic residues" evidence="2">
    <location>
        <begin position="106"/>
        <end position="134"/>
    </location>
</feature>
<sequence>MLNGDMQAQGAEQRKQPGRGRRGESGQSRAQTRGGQPRAAVNKARSPEEMEMARLNELITTMQQKEKQAGDRGRRAEREGNEDEDEEEKELSRERRRYISSGGGGRRRETERDGTGRRAASEGRDRSKNSESLRWRVNQLEKEKLELVSSHNQELCRLQAELTRLRSSVERGEAQREELQYQLTMSQRDTDKVAKLGRDKQTLTERAAELQQTVQELQKTLDITRRAREEDQHVLQQEVEERDRLIHSFSSENQRLHQLLQDHEEAVEELERRIAEVQKEKEKEAEVNRRQADELKYLSEREERSRREKELSDQRVKSLESSVETERAAHLESKFNCELIQLRVRDLEAAVAAERSSQQEAQSNLDLLRAKFREVERAYTLERERSVGTERALERLQTEYERYKCEQSVALETERKTTSELSERLEEERRQHSNTHSQLELAAKRRSDTEEAFVNCMKQIRETLRHHTDCRAAAKDDGSPGHSTEVLQLLKTTLCSNQEKLEETKQQVQDLLLASERLQEENKNLRQLTSDQSRQLKESQQVSVKLDEEVARLRQESSGWSTQIRDLQSELQKEREERKTEMETAREERDRERVKEREDRTAAVQKITDHYQKESKARLSFLYRLYQRLLAGCVLLDQPQSILGDFTWEELCDVINEQLDQLTSDLKKANDKIAHLQNVCEKKSVCVRELQHSQECVLSRLEASVRRREEAWSTQHTQAVTQLQNELQVCRSQCDSLRDHISSLDHHCSSLTSDLSQLQGLLSRSRKESASFFLACALLAGALKHTHFRLQMLSEQKNLLSRQLVEREVLEEEVKRLAEALGTEKNEAEEEEERRRRAARRWRRSVCVVLAARRWCALAKNTTVLFRLERSAGGPAVCVCGDATMATQKGQGKLRTGEDEGREGACARWLHCKGLASTILSSMADLQGALARTGSSPPDVMSAARFGLSRLLDHLLGQSDKASHRVNEDTLCGRLRLGLTKLTQPDMKALVSTLQQHFLLFSQRLHSAEVERRSLRLEVATLKKGLRQEREDTCRMVPAERFHSVCEELRQALNREQEAQAMIREQTNQLHTLQLRVNTHTSEETSTQHTLSQTAQALSEARQEVSRKERSLRILGKHLSCTQKERKQLEERLQRAEDELRDASRRKDCLIGYMKAAETSYKEVKDSLLQSESLLSAQLRPLPLPRLELSGAECIMGTPEVAACQSLLSVVSQLFHTCGSRIDWLEQEVSAHRSHVTALRSELQDVCLRDNLAFVPVDFTDMEAPPSDLSDGPIVSSNTAVSKPNPTPSSPPINAPGVKTKKRTMKKNKVGRK</sequence>
<dbReference type="Proteomes" id="UP000265040">
    <property type="component" value="Chromosome 18"/>
</dbReference>